<dbReference type="GO" id="GO:0051287">
    <property type="term" value="F:NAD binding"/>
    <property type="evidence" value="ECO:0007669"/>
    <property type="project" value="InterPro"/>
</dbReference>
<keyword evidence="4" id="KW-0670">Pyruvate</keyword>
<dbReference type="GO" id="GO:0030267">
    <property type="term" value="F:glyoxylate reductase (NADPH) activity"/>
    <property type="evidence" value="ECO:0007669"/>
    <property type="project" value="UniProtKB-EC"/>
</dbReference>
<dbReference type="EMBL" id="CADIJX010000010">
    <property type="protein sequence ID" value="CAB3698797.1"/>
    <property type="molecule type" value="Genomic_DNA"/>
</dbReference>
<dbReference type="PANTHER" id="PTHR43333:SF1">
    <property type="entry name" value="D-ISOMER SPECIFIC 2-HYDROXYACID DEHYDROGENASE NAD-BINDING DOMAIN-CONTAINING PROTEIN"/>
    <property type="match status" value="1"/>
</dbReference>
<evidence type="ECO:0000313" key="5">
    <source>
        <dbReference type="Proteomes" id="UP000494108"/>
    </source>
</evidence>
<protein>
    <submittedName>
        <fullName evidence="4">Glyoxylate/hydroxypyruvate reductase A</fullName>
        <ecNumber evidence="4">1.1.1.79</ecNumber>
    </submittedName>
</protein>
<keyword evidence="5" id="KW-1185">Reference proteome</keyword>
<sequence length="322" mass="35482">MLEASEKPSRIAIMHILFACPLHDPDVWVPRLKAAMPGCQISVWNPDGPPSGAEVALVWRPPVELFKHETGITTLFNLGAGVDALLKMPEIPAHVRIVRLEDAGMSVQMAEYALYALLRVSRDFEAFDQSQARQHWDTREGTRQADWPVGVLGLGQVGARVAQTLAGFGYPVAGWSRSPRDIPGVESFAGESALPAFLARTRFLVNVLPLTPDTQGILNRETLSQLLPDAHLVNVGRGEHLVEEDLVQMLEEGEIAGATLDVFHTEPLPKDHPFWRDSRVHVTPHIAARTLRDESIDQIAGKVAQLMRGEPITGVVERTRGY</sequence>
<feature type="domain" description="D-isomer specific 2-hydroxyacid dehydrogenase NAD-binding" evidence="3">
    <location>
        <begin position="116"/>
        <end position="287"/>
    </location>
</feature>
<dbReference type="EC" id="1.1.1.79" evidence="4"/>
<dbReference type="SUPFAM" id="SSF51735">
    <property type="entry name" value="NAD(P)-binding Rossmann-fold domains"/>
    <property type="match status" value="1"/>
</dbReference>
<reference evidence="4 5" key="1">
    <citation type="submission" date="2020-04" db="EMBL/GenBank/DDBJ databases">
        <authorList>
            <person name="De Canck E."/>
        </authorList>
    </citation>
    <scope>NUCLEOTIDE SEQUENCE [LARGE SCALE GENOMIC DNA]</scope>
    <source>
        <strain evidence="4 5">LMG 3431</strain>
    </source>
</reference>
<evidence type="ECO:0000256" key="1">
    <source>
        <dbReference type="ARBA" id="ARBA00023002"/>
    </source>
</evidence>
<keyword evidence="2" id="KW-0520">NAD</keyword>
<dbReference type="Gene3D" id="3.40.50.720">
    <property type="entry name" value="NAD(P)-binding Rossmann-like Domain"/>
    <property type="match status" value="2"/>
</dbReference>
<keyword evidence="1 4" id="KW-0560">Oxidoreductase</keyword>
<dbReference type="Pfam" id="PF02826">
    <property type="entry name" value="2-Hacid_dh_C"/>
    <property type="match status" value="1"/>
</dbReference>
<dbReference type="AlphaFoldDB" id="A0A6S7AQ67"/>
<name>A0A6S7AQ67_9BURK</name>
<proteinExistence type="predicted"/>
<accession>A0A6S7AQ67</accession>
<evidence type="ECO:0000313" key="4">
    <source>
        <dbReference type="EMBL" id="CAB3698797.1"/>
    </source>
</evidence>
<evidence type="ECO:0000259" key="3">
    <source>
        <dbReference type="Pfam" id="PF02826"/>
    </source>
</evidence>
<evidence type="ECO:0000256" key="2">
    <source>
        <dbReference type="ARBA" id="ARBA00023027"/>
    </source>
</evidence>
<dbReference type="InterPro" id="IPR006140">
    <property type="entry name" value="D-isomer_DH_NAD-bd"/>
</dbReference>
<dbReference type="Proteomes" id="UP000494108">
    <property type="component" value="Unassembled WGS sequence"/>
</dbReference>
<dbReference type="InterPro" id="IPR036291">
    <property type="entry name" value="NAD(P)-bd_dom_sf"/>
</dbReference>
<gene>
    <name evidence="4" type="primary">ghrA_4</name>
    <name evidence="4" type="ORF">LMG3431_05292</name>
</gene>
<dbReference type="PANTHER" id="PTHR43333">
    <property type="entry name" value="2-HACID_DH_C DOMAIN-CONTAINING PROTEIN"/>
    <property type="match status" value="1"/>
</dbReference>
<organism evidence="4 5">
    <name type="scientific">Achromobacter pestifer</name>
    <dbReference type="NCBI Taxonomy" id="1353889"/>
    <lineage>
        <taxon>Bacteria</taxon>
        <taxon>Pseudomonadati</taxon>
        <taxon>Pseudomonadota</taxon>
        <taxon>Betaproteobacteria</taxon>
        <taxon>Burkholderiales</taxon>
        <taxon>Alcaligenaceae</taxon>
        <taxon>Achromobacter</taxon>
    </lineage>
</organism>
<dbReference type="CDD" id="cd12164">
    <property type="entry name" value="GDH_like_2"/>
    <property type="match status" value="1"/>
</dbReference>